<dbReference type="InterPro" id="IPR036418">
    <property type="entry name" value="Cyt_c_oxidase_su6a_sf"/>
</dbReference>
<dbReference type="SUPFAM" id="SSF81411">
    <property type="entry name" value="Mitochondrial cytochrome c oxidase subunit VIa"/>
    <property type="match status" value="1"/>
</dbReference>
<proteinExistence type="inferred from homology"/>
<accession>A0A2P6VRI2</accession>
<keyword evidence="8" id="KW-1185">Reference proteome</keyword>
<organism evidence="7 8">
    <name type="scientific">Micractinium conductrix</name>
    <dbReference type="NCBI Taxonomy" id="554055"/>
    <lineage>
        <taxon>Eukaryota</taxon>
        <taxon>Viridiplantae</taxon>
        <taxon>Chlorophyta</taxon>
        <taxon>core chlorophytes</taxon>
        <taxon>Trebouxiophyceae</taxon>
        <taxon>Chlorellales</taxon>
        <taxon>Chlorellaceae</taxon>
        <taxon>Chlorella clade</taxon>
        <taxon>Micractinium</taxon>
    </lineage>
</organism>
<name>A0A2P6VRI2_9CHLO</name>
<dbReference type="GO" id="GO:0005743">
    <property type="term" value="C:mitochondrial inner membrane"/>
    <property type="evidence" value="ECO:0007669"/>
    <property type="project" value="UniProtKB-SubCell"/>
</dbReference>
<dbReference type="STRING" id="554055.A0A2P6VRI2"/>
<comment type="subcellular location">
    <subcellularLocation>
        <location evidence="1">Mitochondrion inner membrane</location>
    </subcellularLocation>
</comment>
<keyword evidence="3" id="KW-0809">Transit peptide</keyword>
<dbReference type="OrthoDB" id="5947505at2759"/>
<dbReference type="PANTHER" id="PTHR11504:SF0">
    <property type="entry name" value="CYTOCHROME C OXIDASE SUBUNIT"/>
    <property type="match status" value="1"/>
</dbReference>
<keyword evidence="5" id="KW-0472">Membrane</keyword>
<protein>
    <submittedName>
        <fullName evidence="7">Cytochrome c oxidase subunit mitochondrial</fullName>
    </submittedName>
</protein>
<dbReference type="InterPro" id="IPR001349">
    <property type="entry name" value="Cyt_c_oxidase_su6a"/>
</dbReference>
<evidence type="ECO:0000256" key="2">
    <source>
        <dbReference type="ARBA" id="ARBA00022792"/>
    </source>
</evidence>
<gene>
    <name evidence="7" type="primary">g602</name>
    <name evidence="7" type="ORF">C2E20_0602</name>
</gene>
<evidence type="ECO:0000256" key="5">
    <source>
        <dbReference type="ARBA" id="ARBA00023136"/>
    </source>
</evidence>
<evidence type="ECO:0000313" key="7">
    <source>
        <dbReference type="EMBL" id="PSC76680.1"/>
    </source>
</evidence>
<comment type="caution">
    <text evidence="7">The sequence shown here is derived from an EMBL/GenBank/DDBJ whole genome shotgun (WGS) entry which is preliminary data.</text>
</comment>
<evidence type="ECO:0000313" key="8">
    <source>
        <dbReference type="Proteomes" id="UP000239649"/>
    </source>
</evidence>
<sequence length="95" mass="10931">MQALRQASRVAARQQFRRYAHNAVEEVAKEAEVAAKEANKWKMVTYAVIPMCIGLTVLTMSNAHTHHRNVPPYPYMDYRAKEFPWGPEPLFGMPK</sequence>
<dbReference type="EMBL" id="LHPF02000001">
    <property type="protein sequence ID" value="PSC76680.1"/>
    <property type="molecule type" value="Genomic_DNA"/>
</dbReference>
<dbReference type="PANTHER" id="PTHR11504">
    <property type="entry name" value="CYTOCHROME C OXIDASE POLYPEPTIDE VIA"/>
    <property type="match status" value="1"/>
</dbReference>
<dbReference type="GO" id="GO:0006123">
    <property type="term" value="P:mitochondrial electron transport, cytochrome c to oxygen"/>
    <property type="evidence" value="ECO:0007669"/>
    <property type="project" value="TreeGrafter"/>
</dbReference>
<dbReference type="AlphaFoldDB" id="A0A2P6VRI2"/>
<reference evidence="7 8" key="1">
    <citation type="journal article" date="2018" name="Plant J.">
        <title>Genome sequences of Chlorella sorokiniana UTEX 1602 and Micractinium conductrix SAG 241.80: implications to maltose excretion by a green alga.</title>
        <authorList>
            <person name="Arriola M.B."/>
            <person name="Velmurugan N."/>
            <person name="Zhang Y."/>
            <person name="Plunkett M.H."/>
            <person name="Hondzo H."/>
            <person name="Barney B.M."/>
        </authorList>
    </citation>
    <scope>NUCLEOTIDE SEQUENCE [LARGE SCALE GENOMIC DNA]</scope>
    <source>
        <strain evidence="7 8">SAG 241.80</strain>
    </source>
</reference>
<evidence type="ECO:0000256" key="4">
    <source>
        <dbReference type="ARBA" id="ARBA00023128"/>
    </source>
</evidence>
<keyword evidence="2" id="KW-0999">Mitochondrion inner membrane</keyword>
<evidence type="ECO:0000256" key="6">
    <source>
        <dbReference type="RuleBase" id="RU004396"/>
    </source>
</evidence>
<dbReference type="GO" id="GO:0030234">
    <property type="term" value="F:enzyme regulator activity"/>
    <property type="evidence" value="ECO:0007669"/>
    <property type="project" value="TreeGrafter"/>
</dbReference>
<dbReference type="Gene3D" id="4.10.95.10">
    <property type="entry name" value="Cytochrome c oxidase, subunit VIa"/>
    <property type="match status" value="1"/>
</dbReference>
<keyword evidence="4" id="KW-0496">Mitochondrion</keyword>
<evidence type="ECO:0000256" key="1">
    <source>
        <dbReference type="ARBA" id="ARBA00004273"/>
    </source>
</evidence>
<comment type="similarity">
    <text evidence="6">Belongs to the cytochrome c oxidase subunit 6A family.</text>
</comment>
<evidence type="ECO:0000256" key="3">
    <source>
        <dbReference type="ARBA" id="ARBA00022946"/>
    </source>
</evidence>
<dbReference type="Proteomes" id="UP000239649">
    <property type="component" value="Unassembled WGS sequence"/>
</dbReference>
<dbReference type="Pfam" id="PF02046">
    <property type="entry name" value="COX6A"/>
    <property type="match status" value="1"/>
</dbReference>